<dbReference type="AlphaFoldDB" id="A0A0G2HGQ6"/>
<dbReference type="OrthoDB" id="3937708at2759"/>
<protein>
    <submittedName>
        <fullName evidence="1">Uncharacterized protein</fullName>
    </submittedName>
</protein>
<evidence type="ECO:0000313" key="1">
    <source>
        <dbReference type="EMBL" id="KKY27640.1"/>
    </source>
</evidence>
<name>A0A0G2HGQ6_PHACM</name>
<evidence type="ECO:0000313" key="2">
    <source>
        <dbReference type="Proteomes" id="UP000053317"/>
    </source>
</evidence>
<reference evidence="1 2" key="1">
    <citation type="submission" date="2015-05" db="EMBL/GenBank/DDBJ databases">
        <title>Distinctive expansion of gene families associated with plant cell wall degradation and secondary metabolism in the genomes of grapevine trunk pathogens.</title>
        <authorList>
            <person name="Lawrence D.P."/>
            <person name="Travadon R."/>
            <person name="Rolshausen P.E."/>
            <person name="Baumgartner K."/>
        </authorList>
    </citation>
    <scope>NUCLEOTIDE SEQUENCE [LARGE SCALE GENOMIC DNA]</scope>
    <source>
        <strain evidence="1">UCRPC4</strain>
    </source>
</reference>
<dbReference type="EMBL" id="LCWF01000022">
    <property type="protein sequence ID" value="KKY27640.1"/>
    <property type="molecule type" value="Genomic_DNA"/>
</dbReference>
<organism evidence="1 2">
    <name type="scientific">Phaeomoniella chlamydospora</name>
    <name type="common">Phaeoacremonium chlamydosporum</name>
    <dbReference type="NCBI Taxonomy" id="158046"/>
    <lineage>
        <taxon>Eukaryota</taxon>
        <taxon>Fungi</taxon>
        <taxon>Dikarya</taxon>
        <taxon>Ascomycota</taxon>
        <taxon>Pezizomycotina</taxon>
        <taxon>Eurotiomycetes</taxon>
        <taxon>Chaetothyriomycetidae</taxon>
        <taxon>Phaeomoniellales</taxon>
        <taxon>Phaeomoniellaceae</taxon>
        <taxon>Phaeomoniella</taxon>
    </lineage>
</organism>
<reference evidence="1 2" key="2">
    <citation type="submission" date="2015-05" db="EMBL/GenBank/DDBJ databases">
        <authorList>
            <person name="Morales-Cruz A."/>
            <person name="Amrine K.C."/>
            <person name="Cantu D."/>
        </authorList>
    </citation>
    <scope>NUCLEOTIDE SEQUENCE [LARGE SCALE GENOMIC DNA]</scope>
    <source>
        <strain evidence="1">UCRPC4</strain>
    </source>
</reference>
<comment type="caution">
    <text evidence="1">The sequence shown here is derived from an EMBL/GenBank/DDBJ whole genome shotgun (WGS) entry which is preliminary data.</text>
</comment>
<gene>
    <name evidence="1" type="ORF">UCRPC4_g00873</name>
</gene>
<keyword evidence="2" id="KW-1185">Reference proteome</keyword>
<dbReference type="Proteomes" id="UP000053317">
    <property type="component" value="Unassembled WGS sequence"/>
</dbReference>
<proteinExistence type="predicted"/>
<accession>A0A0G2HGQ6</accession>
<sequence>MEELTSLTPIHPNTSPLGTNFKVYILIFNRGCESDPEQGCNSTEDAQDGVITPILIDPDENEYFCSDIPVAPSGQTFVSTCNVTDNVVTKSSMYSGEWIIIIEGLTFAWERSFYITAGPQATVTATPTAIFNVTVTPTSTVNSTVTTVYSTTLTPSTVTLPSVTLSHTRTITPKPVTTTSTKTVSIVQTKFSYTVAHTTKTKTASCTSTKRDPPCTFQPTKTKIAADIIASQISAASDVKRRDRMSSRRGLARRGLRRSAALELEKRSPGKYLVLMSNAGLILKKDVSTTTVTETTSTASVYSTYTASTITVVNTYYTTVTNTITPAPITVKSGATQVQVTVTAPTPTRTIRTNKTTKTTTTKTITATITKTKTVTPTCSKK</sequence>